<proteinExistence type="predicted"/>
<reference evidence="2" key="1">
    <citation type="submission" date="2010-04" db="EMBL/GenBank/DDBJ databases">
        <title>Complete genome sequence of Nitrosococcus halophilus Nc4, a salt-adapted, aerobic obligate ammonia-oxidizing sulfur purple bacterium.</title>
        <authorList>
            <consortium name="US DOE Joint Genome Institute"/>
            <person name="Campbell M.A."/>
            <person name="Malfatti S.A."/>
            <person name="Chain P.S.G."/>
            <person name="Heidelberg J.F."/>
            <person name="Ward B.B."/>
            <person name="Klotz M.G."/>
        </authorList>
    </citation>
    <scope>NUCLEOTIDE SEQUENCE [LARGE SCALE GENOMIC DNA]</scope>
    <source>
        <strain evidence="2">Nc4</strain>
    </source>
</reference>
<keyword evidence="2" id="KW-1185">Reference proteome</keyword>
<dbReference type="AlphaFoldDB" id="D5C1J3"/>
<evidence type="ECO:0000313" key="2">
    <source>
        <dbReference type="Proteomes" id="UP000001844"/>
    </source>
</evidence>
<sequence>MEGETILQEIIDRLESSPSSIRCREMAQCLERLGFEVRDGKKQGHKIFVHHGIAIFSSGAYTCGHGSNPEIKPVYIKKVIKLLKQYKAELIQYLGEIR</sequence>
<dbReference type="OrthoDB" id="5770913at2"/>
<dbReference type="EMBL" id="CP001798">
    <property type="protein sequence ID" value="ADE16545.1"/>
    <property type="molecule type" value="Genomic_DNA"/>
</dbReference>
<dbReference type="SUPFAM" id="SSF54786">
    <property type="entry name" value="YcfA/nrd intein domain"/>
    <property type="match status" value="1"/>
</dbReference>
<dbReference type="KEGG" id="nhl:Nhal_3521"/>
<organism evidence="1 2">
    <name type="scientific">Nitrosococcus halophilus (strain Nc4)</name>
    <dbReference type="NCBI Taxonomy" id="472759"/>
    <lineage>
        <taxon>Bacteria</taxon>
        <taxon>Pseudomonadati</taxon>
        <taxon>Pseudomonadota</taxon>
        <taxon>Gammaproteobacteria</taxon>
        <taxon>Chromatiales</taxon>
        <taxon>Chromatiaceae</taxon>
        <taxon>Nitrosococcus</taxon>
    </lineage>
</organism>
<name>D5C1J3_NITHN</name>
<dbReference type="Proteomes" id="UP000001844">
    <property type="component" value="Chromosome"/>
</dbReference>
<accession>D5C1J3</accession>
<protein>
    <recommendedName>
        <fullName evidence="3">HicA protein</fullName>
    </recommendedName>
</protein>
<evidence type="ECO:0008006" key="3">
    <source>
        <dbReference type="Google" id="ProtNLM"/>
    </source>
</evidence>
<gene>
    <name evidence="1" type="ordered locus">Nhal_3521</name>
</gene>
<dbReference type="HOGENOM" id="CLU_2370576_0_0_6"/>
<dbReference type="STRING" id="472759.Nhal_3521"/>
<evidence type="ECO:0000313" key="1">
    <source>
        <dbReference type="EMBL" id="ADE16545.1"/>
    </source>
</evidence>